<comment type="caution">
    <text evidence="2">The sequence shown here is derived from an EMBL/GenBank/DDBJ whole genome shotgun (WGS) entry which is preliminary data.</text>
</comment>
<organism evidence="2">
    <name type="scientific">termite gut metagenome</name>
    <dbReference type="NCBI Taxonomy" id="433724"/>
    <lineage>
        <taxon>unclassified sequences</taxon>
        <taxon>metagenomes</taxon>
        <taxon>organismal metagenomes</taxon>
    </lineage>
</organism>
<evidence type="ECO:0000313" key="2">
    <source>
        <dbReference type="EMBL" id="KAA6309596.1"/>
    </source>
</evidence>
<reference evidence="2" key="1">
    <citation type="submission" date="2019-03" db="EMBL/GenBank/DDBJ databases">
        <title>Single cell metagenomics reveals metabolic interactions within the superorganism composed of flagellate Streblomastix strix and complex community of Bacteroidetes bacteria on its surface.</title>
        <authorList>
            <person name="Treitli S.C."/>
            <person name="Kolisko M."/>
            <person name="Husnik F."/>
            <person name="Keeling P."/>
            <person name="Hampl V."/>
        </authorList>
    </citation>
    <scope>NUCLEOTIDE SEQUENCE</scope>
    <source>
        <strain evidence="2">STM</strain>
    </source>
</reference>
<feature type="region of interest" description="Disordered" evidence="1">
    <location>
        <begin position="1"/>
        <end position="45"/>
    </location>
</feature>
<protein>
    <submittedName>
        <fullName evidence="2">Uncharacterized protein</fullName>
    </submittedName>
</protein>
<dbReference type="EMBL" id="SNRY01007866">
    <property type="protein sequence ID" value="KAA6309596.1"/>
    <property type="molecule type" value="Genomic_DNA"/>
</dbReference>
<feature type="compositionally biased region" description="Basic and acidic residues" evidence="1">
    <location>
        <begin position="1"/>
        <end position="12"/>
    </location>
</feature>
<gene>
    <name evidence="2" type="ORF">EZS27_038944</name>
</gene>
<accession>A0A5J4PJ41</accession>
<dbReference type="AlphaFoldDB" id="A0A5J4PJ41"/>
<proteinExistence type="predicted"/>
<sequence length="45" mass="4973">MGKKISPKDNQADQRNANRGMTGVNKPYAKAQGNRGKQMNGRVKK</sequence>
<evidence type="ECO:0000256" key="1">
    <source>
        <dbReference type="SAM" id="MobiDB-lite"/>
    </source>
</evidence>
<name>A0A5J4PJ41_9ZZZZ</name>